<protein>
    <submittedName>
        <fullName evidence="3">Amidohydrolase</fullName>
    </submittedName>
</protein>
<dbReference type="InterPro" id="IPR006680">
    <property type="entry name" value="Amidohydro-rel"/>
</dbReference>
<dbReference type="EMBL" id="BNAV01000001">
    <property type="protein sequence ID" value="GHF36602.1"/>
    <property type="molecule type" value="Genomic_DNA"/>
</dbReference>
<gene>
    <name evidence="3" type="ORF">GCM10017566_07130</name>
</gene>
<evidence type="ECO:0000313" key="3">
    <source>
        <dbReference type="EMBL" id="GHF36602.1"/>
    </source>
</evidence>
<proteinExistence type="predicted"/>
<dbReference type="GO" id="GO:0005737">
    <property type="term" value="C:cytoplasm"/>
    <property type="evidence" value="ECO:0007669"/>
    <property type="project" value="TreeGrafter"/>
</dbReference>
<dbReference type="Proteomes" id="UP000658656">
    <property type="component" value="Unassembled WGS sequence"/>
</dbReference>
<comment type="caution">
    <text evidence="3">The sequence shown here is derived from an EMBL/GenBank/DDBJ whole genome shotgun (WGS) entry which is preliminary data.</text>
</comment>
<keyword evidence="4" id="KW-1185">Reference proteome</keyword>
<dbReference type="GO" id="GO:0016787">
    <property type="term" value="F:hydrolase activity"/>
    <property type="evidence" value="ECO:0007669"/>
    <property type="project" value="UniProtKB-KW"/>
</dbReference>
<dbReference type="RefSeq" id="WP_145936432.1">
    <property type="nucleotide sequence ID" value="NZ_BNAV01000001.1"/>
</dbReference>
<keyword evidence="3" id="KW-0378">Hydrolase</keyword>
<keyword evidence="1" id="KW-0456">Lyase</keyword>
<dbReference type="SUPFAM" id="SSF51556">
    <property type="entry name" value="Metallo-dependent hydrolases"/>
    <property type="match status" value="1"/>
</dbReference>
<evidence type="ECO:0000313" key="4">
    <source>
        <dbReference type="Proteomes" id="UP000658656"/>
    </source>
</evidence>
<dbReference type="PANTHER" id="PTHR21240:SF28">
    <property type="entry name" value="ISO-OROTATE DECARBOXYLASE (EUROFUNG)"/>
    <property type="match status" value="1"/>
</dbReference>
<dbReference type="Pfam" id="PF04909">
    <property type="entry name" value="Amidohydro_2"/>
    <property type="match status" value="1"/>
</dbReference>
<organism evidence="3 4">
    <name type="scientific">Amycolatopsis bartoniae</name>
    <dbReference type="NCBI Taxonomy" id="941986"/>
    <lineage>
        <taxon>Bacteria</taxon>
        <taxon>Bacillati</taxon>
        <taxon>Actinomycetota</taxon>
        <taxon>Actinomycetes</taxon>
        <taxon>Pseudonocardiales</taxon>
        <taxon>Pseudonocardiaceae</taxon>
        <taxon>Amycolatopsis</taxon>
    </lineage>
</organism>
<reference evidence="3" key="2">
    <citation type="submission" date="2020-09" db="EMBL/GenBank/DDBJ databases">
        <authorList>
            <person name="Sun Q."/>
            <person name="Zhou Y."/>
        </authorList>
    </citation>
    <scope>NUCLEOTIDE SEQUENCE</scope>
    <source>
        <strain evidence="3">CGMCC 4.7679</strain>
    </source>
</reference>
<feature type="domain" description="Amidohydrolase-related" evidence="2">
    <location>
        <begin position="99"/>
        <end position="397"/>
    </location>
</feature>
<name>A0A8H9MBM7_9PSEU</name>
<dbReference type="AlphaFoldDB" id="A0A8H9MBM7"/>
<dbReference type="OrthoDB" id="8673349at2"/>
<dbReference type="GO" id="GO:0016831">
    <property type="term" value="F:carboxy-lyase activity"/>
    <property type="evidence" value="ECO:0007669"/>
    <property type="project" value="InterPro"/>
</dbReference>
<evidence type="ECO:0000256" key="1">
    <source>
        <dbReference type="ARBA" id="ARBA00023239"/>
    </source>
</evidence>
<dbReference type="InterPro" id="IPR032466">
    <property type="entry name" value="Metal_Hydrolase"/>
</dbReference>
<dbReference type="InterPro" id="IPR032465">
    <property type="entry name" value="ACMSD"/>
</dbReference>
<dbReference type="GO" id="GO:0019748">
    <property type="term" value="P:secondary metabolic process"/>
    <property type="evidence" value="ECO:0007669"/>
    <property type="project" value="TreeGrafter"/>
</dbReference>
<evidence type="ECO:0000259" key="2">
    <source>
        <dbReference type="Pfam" id="PF04909"/>
    </source>
</evidence>
<dbReference type="Gene3D" id="3.20.20.140">
    <property type="entry name" value="Metal-dependent hydrolases"/>
    <property type="match status" value="1"/>
</dbReference>
<sequence length="404" mass="45540">MSELPKIISVDDHVVEPPTLWQERLPAKHRAEGPHVERRKGQVAVENGKTVFREGADGPHSGWSDVWVYQDMAWPLHAGYAQYGVAKESREPVVYDEIHPGCWNQDARLAAMDSNHNEASLCFPTVPRFCGQTFLEREDKELALLCVRAYNDWTIDEWCGGAGKGRLIPVTLIPLWDVQLAAEEVRRCADKGAHAIAFSEAPHALGLPSVHSDYWEPLWQACNETETTVNMHIGSSSRMPSTSADAPQMVGVTLNTQNSIHAVTDWIWSGVFVRHPKLKIALSEGQVGWMPFYYERMDSIWKRAHLYDATLKERMPEPPSSYGRGHVYGCIFDDVTGLRQREYIGMNQIMLEIDFPHSDSTYPHTRKVVEDLCHEAGLTDDEARLLVRGSAIECFGLERFGIAS</sequence>
<reference evidence="3" key="1">
    <citation type="journal article" date="2014" name="Int. J. Syst. Evol. Microbiol.">
        <title>Complete genome sequence of Corynebacterium casei LMG S-19264T (=DSM 44701T), isolated from a smear-ripened cheese.</title>
        <authorList>
            <consortium name="US DOE Joint Genome Institute (JGI-PGF)"/>
            <person name="Walter F."/>
            <person name="Albersmeier A."/>
            <person name="Kalinowski J."/>
            <person name="Ruckert C."/>
        </authorList>
    </citation>
    <scope>NUCLEOTIDE SEQUENCE</scope>
    <source>
        <strain evidence="3">CGMCC 4.7679</strain>
    </source>
</reference>
<dbReference type="PANTHER" id="PTHR21240">
    <property type="entry name" value="2-AMINO-3-CARBOXYLMUCONATE-6-SEMIALDEHYDE DECARBOXYLASE"/>
    <property type="match status" value="1"/>
</dbReference>
<accession>A0A8H9MBM7</accession>